<dbReference type="Gene3D" id="3.40.50.1360">
    <property type="match status" value="1"/>
</dbReference>
<gene>
    <name evidence="4" type="ORF">R6G86_03365</name>
</gene>
<dbReference type="SUPFAM" id="SSF46785">
    <property type="entry name" value="Winged helix' DNA-binding domain"/>
    <property type="match status" value="1"/>
</dbReference>
<dbReference type="InterPro" id="IPR050313">
    <property type="entry name" value="Carb_Metab_HTH_regulators"/>
</dbReference>
<feature type="domain" description="HTH deoR-type" evidence="3">
    <location>
        <begin position="6"/>
        <end position="61"/>
    </location>
</feature>
<evidence type="ECO:0000259" key="3">
    <source>
        <dbReference type="PROSITE" id="PS51000"/>
    </source>
</evidence>
<dbReference type="InterPro" id="IPR036388">
    <property type="entry name" value="WH-like_DNA-bd_sf"/>
</dbReference>
<proteinExistence type="predicted"/>
<evidence type="ECO:0000256" key="2">
    <source>
        <dbReference type="ARBA" id="ARBA00023163"/>
    </source>
</evidence>
<dbReference type="InterPro" id="IPR014036">
    <property type="entry name" value="DeoR-like_C"/>
</dbReference>
<keyword evidence="4" id="KW-0238">DNA-binding</keyword>
<dbReference type="InterPro" id="IPR001034">
    <property type="entry name" value="DeoR_HTH"/>
</dbReference>
<comment type="caution">
    <text evidence="4">The sequence shown here is derived from an EMBL/GenBank/DDBJ whole genome shotgun (WGS) entry which is preliminary data.</text>
</comment>
<dbReference type="PROSITE" id="PS51000">
    <property type="entry name" value="HTH_DEOR_2"/>
    <property type="match status" value="1"/>
</dbReference>
<reference evidence="4 5" key="1">
    <citation type="submission" date="2023-10" db="EMBL/GenBank/DDBJ databases">
        <title>Whole Genome based description of the genera Actinobaculum and Actinotignum reveals a complex phylogenetic relationship within the species included in the genus Actinotignum.</title>
        <authorList>
            <person name="Jensen C.S."/>
            <person name="Dargis R."/>
            <person name="Kemp M."/>
            <person name="Christensen J.J."/>
        </authorList>
    </citation>
    <scope>NUCLEOTIDE SEQUENCE [LARGE SCALE GENOMIC DNA]</scope>
    <source>
        <strain evidence="4 5">SLA_B974</strain>
    </source>
</reference>
<dbReference type="RefSeq" id="WP_022867123.1">
    <property type="nucleotide sequence ID" value="NZ_JAWNFT010000001.1"/>
</dbReference>
<protein>
    <submittedName>
        <fullName evidence="4">DeoR/GlpR family DNA-binding transcription regulator</fullName>
    </submittedName>
</protein>
<dbReference type="InterPro" id="IPR037171">
    <property type="entry name" value="NagB/RpiA_transferase-like"/>
</dbReference>
<dbReference type="Pfam" id="PF08220">
    <property type="entry name" value="HTH_DeoR"/>
    <property type="match status" value="1"/>
</dbReference>
<dbReference type="Pfam" id="PF00455">
    <property type="entry name" value="DeoRC"/>
    <property type="match status" value="1"/>
</dbReference>
<dbReference type="EMBL" id="JAWNGA010000004">
    <property type="protein sequence ID" value="MDY5132786.1"/>
    <property type="molecule type" value="Genomic_DNA"/>
</dbReference>
<dbReference type="PANTHER" id="PTHR30363:SF51">
    <property type="entry name" value="HTH-TYPE TRANSCRIPTIONAL REPRESSOR GLCR"/>
    <property type="match status" value="1"/>
</dbReference>
<name>A0ABU5G5Z8_9ACTO</name>
<keyword evidence="5" id="KW-1185">Reference proteome</keyword>
<dbReference type="InterPro" id="IPR036390">
    <property type="entry name" value="WH_DNA-bd_sf"/>
</dbReference>
<dbReference type="Proteomes" id="UP001275049">
    <property type="component" value="Unassembled WGS sequence"/>
</dbReference>
<sequence>MNKVVERHRRIINLLSDGRYDKIHNTKLAQILNISLPTLRRDLITLEKEGKIIRKYGAVSLPQHKAFPTGRESVVRNMGAKNRIAQRAAQFIHDDEFIIFDAGTTTERLCIALNNTKKLTVATNGLRALNALALQDKVNVLVLGGFLHTESDNIHGSSALAMLDNVHAHSAFMGAQHIHPQQGIASLSYEQASLKTKMMSRANMVYVLADSSKFIDNRSPYWSAFPENWVLITDKNTDTAKLAELHRAGAQDIILV</sequence>
<evidence type="ECO:0000256" key="1">
    <source>
        <dbReference type="ARBA" id="ARBA00023015"/>
    </source>
</evidence>
<dbReference type="PANTHER" id="PTHR30363">
    <property type="entry name" value="HTH-TYPE TRANSCRIPTIONAL REGULATOR SRLR-RELATED"/>
    <property type="match status" value="1"/>
</dbReference>
<dbReference type="SMART" id="SM01134">
    <property type="entry name" value="DeoRC"/>
    <property type="match status" value="1"/>
</dbReference>
<keyword evidence="2" id="KW-0804">Transcription</keyword>
<dbReference type="Gene3D" id="1.10.10.10">
    <property type="entry name" value="Winged helix-like DNA-binding domain superfamily/Winged helix DNA-binding domain"/>
    <property type="match status" value="1"/>
</dbReference>
<evidence type="ECO:0000313" key="5">
    <source>
        <dbReference type="Proteomes" id="UP001275049"/>
    </source>
</evidence>
<dbReference type="SMART" id="SM00420">
    <property type="entry name" value="HTH_DEOR"/>
    <property type="match status" value="1"/>
</dbReference>
<organism evidence="4 5">
    <name type="scientific">Actinotignum urinale</name>
    <dbReference type="NCBI Taxonomy" id="190146"/>
    <lineage>
        <taxon>Bacteria</taxon>
        <taxon>Bacillati</taxon>
        <taxon>Actinomycetota</taxon>
        <taxon>Actinomycetes</taxon>
        <taxon>Actinomycetales</taxon>
        <taxon>Actinomycetaceae</taxon>
        <taxon>Actinotignum</taxon>
    </lineage>
</organism>
<evidence type="ECO:0000313" key="4">
    <source>
        <dbReference type="EMBL" id="MDY5132786.1"/>
    </source>
</evidence>
<accession>A0ABU5G5Z8</accession>
<dbReference type="GO" id="GO:0003677">
    <property type="term" value="F:DNA binding"/>
    <property type="evidence" value="ECO:0007669"/>
    <property type="project" value="UniProtKB-KW"/>
</dbReference>
<keyword evidence="1" id="KW-0805">Transcription regulation</keyword>
<dbReference type="SUPFAM" id="SSF100950">
    <property type="entry name" value="NagB/RpiA/CoA transferase-like"/>
    <property type="match status" value="1"/>
</dbReference>